<dbReference type="AlphaFoldDB" id="A4G1N7"/>
<sequence length="59" mass="6654">MKIHLFDSWHLPHIAQSKAELKDAEFDILALLAFSIGVPLVILGGMSLLQMLFGWTFLE</sequence>
<dbReference type="KEGG" id="har:HEAR0190"/>
<accession>A4G1N7</accession>
<keyword evidence="1" id="KW-0472">Membrane</keyword>
<dbReference type="OrthoDB" id="8780991at2"/>
<dbReference type="HOGENOM" id="CLU_2954252_0_0_4"/>
<protein>
    <submittedName>
        <fullName evidence="2">Uncharacterized protein</fullName>
    </submittedName>
</protein>
<name>A4G1N7_HERAR</name>
<evidence type="ECO:0000313" key="3">
    <source>
        <dbReference type="Proteomes" id="UP000006697"/>
    </source>
</evidence>
<evidence type="ECO:0000313" key="2">
    <source>
        <dbReference type="EMBL" id="CAL60424.1"/>
    </source>
</evidence>
<dbReference type="Proteomes" id="UP000006697">
    <property type="component" value="Chromosome"/>
</dbReference>
<keyword evidence="3" id="KW-1185">Reference proteome</keyword>
<organism evidence="2 3">
    <name type="scientific">Herminiimonas arsenicoxydans</name>
    <dbReference type="NCBI Taxonomy" id="204773"/>
    <lineage>
        <taxon>Bacteria</taxon>
        <taxon>Pseudomonadati</taxon>
        <taxon>Pseudomonadota</taxon>
        <taxon>Betaproteobacteria</taxon>
        <taxon>Burkholderiales</taxon>
        <taxon>Oxalobacteraceae</taxon>
        <taxon>Herminiimonas</taxon>
    </lineage>
</organism>
<proteinExistence type="predicted"/>
<keyword evidence="1" id="KW-0812">Transmembrane</keyword>
<evidence type="ECO:0000256" key="1">
    <source>
        <dbReference type="SAM" id="Phobius"/>
    </source>
</evidence>
<gene>
    <name evidence="2" type="ordered locus">HEAR0190</name>
</gene>
<keyword evidence="1" id="KW-1133">Transmembrane helix</keyword>
<dbReference type="EMBL" id="CU207211">
    <property type="protein sequence ID" value="CAL60424.1"/>
    <property type="molecule type" value="Genomic_DNA"/>
</dbReference>
<reference evidence="2 3" key="1">
    <citation type="journal article" date="2007" name="PLoS Genet.">
        <title>A tale of two oxidation states: bacterial colonization of arsenic-rich environments.</title>
        <authorList>
            <person name="Muller D."/>
            <person name="Medigue C."/>
            <person name="Koechler S."/>
            <person name="Barbe V."/>
            <person name="Barakat M."/>
            <person name="Talla E."/>
            <person name="Bonnefoy V."/>
            <person name="Krin E."/>
            <person name="Arsene-Ploetze F."/>
            <person name="Carapito C."/>
            <person name="Chandler M."/>
            <person name="Cournoyer B."/>
            <person name="Cruveiller S."/>
            <person name="Dossat C."/>
            <person name="Duval S."/>
            <person name="Heymann M."/>
            <person name="Leize E."/>
            <person name="Lieutaud A."/>
            <person name="Lievremont D."/>
            <person name="Makita Y."/>
            <person name="Mangenot S."/>
            <person name="Nitschke W."/>
            <person name="Ortet P."/>
            <person name="Perdrial N."/>
            <person name="Schoepp B."/>
            <person name="Siguier N."/>
            <person name="Simeonova D.D."/>
            <person name="Rouy Z."/>
            <person name="Segurens B."/>
            <person name="Turlin E."/>
            <person name="Vallenet D."/>
            <person name="Van Dorsselaer A."/>
            <person name="Weiss S."/>
            <person name="Weissenbach J."/>
            <person name="Lett M.C."/>
            <person name="Danchin A."/>
            <person name="Bertin P.N."/>
        </authorList>
    </citation>
    <scope>NUCLEOTIDE SEQUENCE [LARGE SCALE GENOMIC DNA]</scope>
    <source>
        <strain evidence="3">ULPAs1</strain>
    </source>
</reference>
<feature type="transmembrane region" description="Helical" evidence="1">
    <location>
        <begin position="28"/>
        <end position="53"/>
    </location>
</feature>